<evidence type="ECO:0000313" key="3">
    <source>
        <dbReference type="WBParaSite" id="SSLN_0000353001-mRNA-1"/>
    </source>
</evidence>
<proteinExistence type="predicted"/>
<accession>A0A183SGS9</accession>
<dbReference type="EMBL" id="UYSU01032536">
    <property type="protein sequence ID" value="VDL89812.1"/>
    <property type="molecule type" value="Genomic_DNA"/>
</dbReference>
<reference evidence="3" key="1">
    <citation type="submission" date="2016-06" db="UniProtKB">
        <authorList>
            <consortium name="WormBaseParasite"/>
        </authorList>
    </citation>
    <scope>IDENTIFICATION</scope>
</reference>
<protein>
    <submittedName>
        <fullName evidence="1 3">Uncharacterized protein</fullName>
    </submittedName>
</protein>
<keyword evidence="2" id="KW-1185">Reference proteome</keyword>
<sequence length="134" mass="15897">MPTWRVYPGVLYLQGLGGCNNNGLLLLRTSAEHRLLLTNTFFRLPTREKATWMHPRSRRWQRLGYSTALDVFGRACRQHQDWFDDNDGDISKLLVEKNGQHKAYMDLRTDATKAAFFRCRCLIQYRLREMQDTW</sequence>
<dbReference type="PROSITE" id="PS51257">
    <property type="entry name" value="PROKAR_LIPOPROTEIN"/>
    <property type="match status" value="1"/>
</dbReference>
<evidence type="ECO:0000313" key="1">
    <source>
        <dbReference type="EMBL" id="VDL89812.1"/>
    </source>
</evidence>
<dbReference type="Proteomes" id="UP000275846">
    <property type="component" value="Unassembled WGS sequence"/>
</dbReference>
<reference evidence="1 2" key="2">
    <citation type="submission" date="2018-11" db="EMBL/GenBank/DDBJ databases">
        <authorList>
            <consortium name="Pathogen Informatics"/>
        </authorList>
    </citation>
    <scope>NUCLEOTIDE SEQUENCE [LARGE SCALE GENOMIC DNA]</scope>
    <source>
        <strain evidence="1 2">NST_G2</strain>
    </source>
</reference>
<dbReference type="WBParaSite" id="SSLN_0000353001-mRNA-1">
    <property type="protein sequence ID" value="SSLN_0000353001-mRNA-1"/>
    <property type="gene ID" value="SSLN_0000353001"/>
</dbReference>
<evidence type="ECO:0000313" key="2">
    <source>
        <dbReference type="Proteomes" id="UP000275846"/>
    </source>
</evidence>
<dbReference type="AlphaFoldDB" id="A0A183SGS9"/>
<organism evidence="3">
    <name type="scientific">Schistocephalus solidus</name>
    <name type="common">Tapeworm</name>
    <dbReference type="NCBI Taxonomy" id="70667"/>
    <lineage>
        <taxon>Eukaryota</taxon>
        <taxon>Metazoa</taxon>
        <taxon>Spiralia</taxon>
        <taxon>Lophotrochozoa</taxon>
        <taxon>Platyhelminthes</taxon>
        <taxon>Cestoda</taxon>
        <taxon>Eucestoda</taxon>
        <taxon>Diphyllobothriidea</taxon>
        <taxon>Diphyllobothriidae</taxon>
        <taxon>Schistocephalus</taxon>
    </lineage>
</organism>
<name>A0A183SGS9_SCHSO</name>
<gene>
    <name evidence="1" type="ORF">SSLN_LOCUS3427</name>
</gene>